<organism evidence="1 2">
    <name type="scientific">Streptomyces luteireticuli</name>
    <dbReference type="NCBI Taxonomy" id="173858"/>
    <lineage>
        <taxon>Bacteria</taxon>
        <taxon>Bacillati</taxon>
        <taxon>Actinomycetota</taxon>
        <taxon>Actinomycetes</taxon>
        <taxon>Kitasatosporales</taxon>
        <taxon>Streptomycetaceae</taxon>
        <taxon>Streptomyces</taxon>
    </lineage>
</organism>
<comment type="caution">
    <text evidence="1">The sequence shown here is derived from an EMBL/GenBank/DDBJ whole genome shotgun (WGS) entry which is preliminary data.</text>
</comment>
<accession>A0ABP3I658</accession>
<dbReference type="Gene3D" id="1.10.150.240">
    <property type="entry name" value="Putative phosphatase, domain 2"/>
    <property type="match status" value="1"/>
</dbReference>
<dbReference type="InterPro" id="IPR050155">
    <property type="entry name" value="HAD-like_hydrolase_sf"/>
</dbReference>
<dbReference type="CDD" id="cd01427">
    <property type="entry name" value="HAD_like"/>
    <property type="match status" value="1"/>
</dbReference>
<name>A0ABP3I658_9ACTN</name>
<dbReference type="RefSeq" id="WP_344020397.1">
    <property type="nucleotide sequence ID" value="NZ_BAAABX010000009.1"/>
</dbReference>
<dbReference type="Pfam" id="PF00702">
    <property type="entry name" value="Hydrolase"/>
    <property type="match status" value="1"/>
</dbReference>
<dbReference type="Proteomes" id="UP001500879">
    <property type="component" value="Unassembled WGS sequence"/>
</dbReference>
<dbReference type="SUPFAM" id="SSF56784">
    <property type="entry name" value="HAD-like"/>
    <property type="match status" value="1"/>
</dbReference>
<proteinExistence type="predicted"/>
<dbReference type="PANTHER" id="PTHR43434:SF1">
    <property type="entry name" value="PHOSPHOGLYCOLATE PHOSPHATASE"/>
    <property type="match status" value="1"/>
</dbReference>
<dbReference type="PANTHER" id="PTHR43434">
    <property type="entry name" value="PHOSPHOGLYCOLATE PHOSPHATASE"/>
    <property type="match status" value="1"/>
</dbReference>
<keyword evidence="2" id="KW-1185">Reference proteome</keyword>
<keyword evidence="1" id="KW-0378">Hydrolase</keyword>
<evidence type="ECO:0000313" key="1">
    <source>
        <dbReference type="EMBL" id="GAA0391978.1"/>
    </source>
</evidence>
<dbReference type="InterPro" id="IPR023198">
    <property type="entry name" value="PGP-like_dom2"/>
</dbReference>
<dbReference type="InterPro" id="IPR036412">
    <property type="entry name" value="HAD-like_sf"/>
</dbReference>
<dbReference type="EMBL" id="BAAABX010000009">
    <property type="protein sequence ID" value="GAA0391978.1"/>
    <property type="molecule type" value="Genomic_DNA"/>
</dbReference>
<dbReference type="InterPro" id="IPR023214">
    <property type="entry name" value="HAD_sf"/>
</dbReference>
<dbReference type="GO" id="GO:0016787">
    <property type="term" value="F:hydrolase activity"/>
    <property type="evidence" value="ECO:0007669"/>
    <property type="project" value="UniProtKB-KW"/>
</dbReference>
<protein>
    <submittedName>
        <fullName evidence="1">HAD family hydrolase</fullName>
    </submittedName>
</protein>
<evidence type="ECO:0000313" key="2">
    <source>
        <dbReference type="Proteomes" id="UP001500879"/>
    </source>
</evidence>
<dbReference type="Gene3D" id="3.40.50.1000">
    <property type="entry name" value="HAD superfamily/HAD-like"/>
    <property type="match status" value="1"/>
</dbReference>
<reference evidence="2" key="1">
    <citation type="journal article" date="2019" name="Int. J. Syst. Evol. Microbiol.">
        <title>The Global Catalogue of Microorganisms (GCM) 10K type strain sequencing project: providing services to taxonomists for standard genome sequencing and annotation.</title>
        <authorList>
            <consortium name="The Broad Institute Genomics Platform"/>
            <consortium name="The Broad Institute Genome Sequencing Center for Infectious Disease"/>
            <person name="Wu L."/>
            <person name="Ma J."/>
        </authorList>
    </citation>
    <scope>NUCLEOTIDE SEQUENCE [LARGE SCALE GENOMIC DNA]</scope>
    <source>
        <strain evidence="2">JCM 4788</strain>
    </source>
</reference>
<sequence length="233" mass="24704">MDHSARHHLTPHHLTPHHLTPHHLTPHRFTVCFDLDLTLVDTRPAVRAAYAALAAATGAYIDVDVAAGRIDLPLEQELRNWFPEDRVPWARDLCVTGHPRHGITLSPALPGAREATGAVRALGGRILVATARHSRSARLHLDHLGIASDVVEGSLWTEGRAVALRRYGAAVHVGDDAGDVHCARAAGALAVGVAGGICPAEALRSAGAQVVLPDLGHFPGWLRSRLGGPAPSM</sequence>
<gene>
    <name evidence="1" type="ORF">GCM10010357_10890</name>
</gene>